<dbReference type="EMBL" id="VXMH01000015">
    <property type="protein sequence ID" value="MYC93850.1"/>
    <property type="molecule type" value="Genomic_DNA"/>
</dbReference>
<keyword evidence="2" id="KW-0560">Oxidoreductase</keyword>
<dbReference type="InterPro" id="IPR004104">
    <property type="entry name" value="Gfo/Idh/MocA-like_OxRdtase_C"/>
</dbReference>
<dbReference type="Gene3D" id="3.30.360.10">
    <property type="entry name" value="Dihydrodipicolinate Reductase, domain 2"/>
    <property type="match status" value="1"/>
</dbReference>
<evidence type="ECO:0000259" key="4">
    <source>
        <dbReference type="Pfam" id="PF02894"/>
    </source>
</evidence>
<dbReference type="InterPro" id="IPR000683">
    <property type="entry name" value="Gfo/Idh/MocA-like_OxRdtase_N"/>
</dbReference>
<evidence type="ECO:0000256" key="2">
    <source>
        <dbReference type="ARBA" id="ARBA00023002"/>
    </source>
</evidence>
<proteinExistence type="inferred from homology"/>
<dbReference type="AlphaFoldDB" id="A0A6B1D1Y7"/>
<dbReference type="PANTHER" id="PTHR43818">
    <property type="entry name" value="BCDNA.GH03377"/>
    <property type="match status" value="1"/>
</dbReference>
<dbReference type="GO" id="GO:0016491">
    <property type="term" value="F:oxidoreductase activity"/>
    <property type="evidence" value="ECO:0007669"/>
    <property type="project" value="UniProtKB-KW"/>
</dbReference>
<dbReference type="InterPro" id="IPR050463">
    <property type="entry name" value="Gfo/Idh/MocA_oxidrdct_glycsds"/>
</dbReference>
<dbReference type="Gene3D" id="3.40.50.720">
    <property type="entry name" value="NAD(P)-binding Rossmann-like Domain"/>
    <property type="match status" value="1"/>
</dbReference>
<name>A0A6B1D1Y7_9CHLR</name>
<sequence length="387" mass="42865">MATYRTGIIACGIIARVHARAWLGVEGGPTEIGAIADTNPDALREFGEFFGVPEAHRYADYRQMLDSERLDFVDVCSWHQQHAEMVIAAAARQPKAIICQKPMAVDLGEADAMLTACQRNGVKLTVAYQRPHHTTWKKAKDLIREGAIGRVTQIQLDAGGNLLNTNSHNIRLALFLMDEPQVEWVMGAVERTTDLMERGLPAEDACLGLAACDNGAMILIMGNLVEGLGQGCRVIGTQGIMELSTTCHPDEMIPSDAPMHMPEGLSARYNFEIGAVRYLNGKTGGWDDLSAPWHDCWSQQCREAIDWVEGRTDSPVSGGERGRAVQEVMMALYESARKRQRIYLPLKTRVNPLSLMVESGELEVEWPGSYERRATLVRGEAMSWHET</sequence>
<evidence type="ECO:0000259" key="3">
    <source>
        <dbReference type="Pfam" id="PF01408"/>
    </source>
</evidence>
<feature type="domain" description="Gfo/Idh/MocA-like oxidoreductase C-terminal" evidence="4">
    <location>
        <begin position="158"/>
        <end position="342"/>
    </location>
</feature>
<dbReference type="GO" id="GO:0000166">
    <property type="term" value="F:nucleotide binding"/>
    <property type="evidence" value="ECO:0007669"/>
    <property type="project" value="InterPro"/>
</dbReference>
<gene>
    <name evidence="5" type="ORF">F4X14_02670</name>
</gene>
<dbReference type="PANTHER" id="PTHR43818:SF11">
    <property type="entry name" value="BCDNA.GH03377"/>
    <property type="match status" value="1"/>
</dbReference>
<evidence type="ECO:0000313" key="5">
    <source>
        <dbReference type="EMBL" id="MYC93850.1"/>
    </source>
</evidence>
<comment type="similarity">
    <text evidence="1">Belongs to the Gfo/Idh/MocA family.</text>
</comment>
<evidence type="ECO:0000256" key="1">
    <source>
        <dbReference type="ARBA" id="ARBA00010928"/>
    </source>
</evidence>
<reference evidence="5" key="1">
    <citation type="submission" date="2019-09" db="EMBL/GenBank/DDBJ databases">
        <title>Characterisation of the sponge microbiome using genome-centric metagenomics.</title>
        <authorList>
            <person name="Engelberts J.P."/>
            <person name="Robbins S.J."/>
            <person name="De Goeij J.M."/>
            <person name="Aranda M."/>
            <person name="Bell S.C."/>
            <person name="Webster N.S."/>
        </authorList>
    </citation>
    <scope>NUCLEOTIDE SEQUENCE</scope>
    <source>
        <strain evidence="5">SB0661_bin_32</strain>
    </source>
</reference>
<dbReference type="InterPro" id="IPR036291">
    <property type="entry name" value="NAD(P)-bd_dom_sf"/>
</dbReference>
<protein>
    <submittedName>
        <fullName evidence="5">Gfo/Idh/MocA family oxidoreductase</fullName>
    </submittedName>
</protein>
<dbReference type="SUPFAM" id="SSF51735">
    <property type="entry name" value="NAD(P)-binding Rossmann-fold domains"/>
    <property type="match status" value="1"/>
</dbReference>
<dbReference type="Pfam" id="PF02894">
    <property type="entry name" value="GFO_IDH_MocA_C"/>
    <property type="match status" value="1"/>
</dbReference>
<organism evidence="5">
    <name type="scientific">Caldilineaceae bacterium SB0661_bin_32</name>
    <dbReference type="NCBI Taxonomy" id="2605255"/>
    <lineage>
        <taxon>Bacteria</taxon>
        <taxon>Bacillati</taxon>
        <taxon>Chloroflexota</taxon>
        <taxon>Caldilineae</taxon>
        <taxon>Caldilineales</taxon>
        <taxon>Caldilineaceae</taxon>
    </lineage>
</organism>
<accession>A0A6B1D1Y7</accession>
<dbReference type="Pfam" id="PF01408">
    <property type="entry name" value="GFO_IDH_MocA"/>
    <property type="match status" value="1"/>
</dbReference>
<feature type="domain" description="Gfo/Idh/MocA-like oxidoreductase N-terminal" evidence="3">
    <location>
        <begin position="5"/>
        <end position="128"/>
    </location>
</feature>
<comment type="caution">
    <text evidence="5">The sequence shown here is derived from an EMBL/GenBank/DDBJ whole genome shotgun (WGS) entry which is preliminary data.</text>
</comment>
<dbReference type="SUPFAM" id="SSF55347">
    <property type="entry name" value="Glyceraldehyde-3-phosphate dehydrogenase-like, C-terminal domain"/>
    <property type="match status" value="1"/>
</dbReference>